<accession>A0A926HNT7</accession>
<name>A0A926HNT7_9FIRM</name>
<evidence type="ECO:0000313" key="9">
    <source>
        <dbReference type="Proteomes" id="UP000623172"/>
    </source>
</evidence>
<dbReference type="GO" id="GO:0016052">
    <property type="term" value="P:carbohydrate catabolic process"/>
    <property type="evidence" value="ECO:0007669"/>
    <property type="project" value="UniProtKB-ARBA"/>
</dbReference>
<dbReference type="EMBL" id="JACRSR010000001">
    <property type="protein sequence ID" value="MBC8530959.1"/>
    <property type="molecule type" value="Genomic_DNA"/>
</dbReference>
<dbReference type="PANTHER" id="PTHR46566:SF1">
    <property type="entry name" value="1-PHOSPHOFRUCTOKINASE"/>
    <property type="match status" value="1"/>
</dbReference>
<dbReference type="GO" id="GO:0005988">
    <property type="term" value="P:lactose metabolic process"/>
    <property type="evidence" value="ECO:0007669"/>
    <property type="project" value="UniProtKB-KW"/>
</dbReference>
<dbReference type="Proteomes" id="UP000623172">
    <property type="component" value="Unassembled WGS sequence"/>
</dbReference>
<dbReference type="GO" id="GO:0044281">
    <property type="term" value="P:small molecule metabolic process"/>
    <property type="evidence" value="ECO:0007669"/>
    <property type="project" value="UniProtKB-ARBA"/>
</dbReference>
<dbReference type="InterPro" id="IPR029056">
    <property type="entry name" value="Ribokinase-like"/>
</dbReference>
<dbReference type="GO" id="GO:0008662">
    <property type="term" value="F:1-phosphofructokinase activity"/>
    <property type="evidence" value="ECO:0007669"/>
    <property type="project" value="InterPro"/>
</dbReference>
<dbReference type="RefSeq" id="WP_249315026.1">
    <property type="nucleotide sequence ID" value="NZ_JACRSR010000001.1"/>
</dbReference>
<evidence type="ECO:0000313" key="8">
    <source>
        <dbReference type="EMBL" id="MBC8530959.1"/>
    </source>
</evidence>
<comment type="caution">
    <text evidence="8">The sequence shown here is derived from an EMBL/GenBank/DDBJ whole genome shotgun (WGS) entry which is preliminary data.</text>
</comment>
<sequence length="304" mass="32655">MIYTVTFNPSLDYTVKVEDFREGMVNRTAFEDVSFGGKGVNVSCILRNLGFDNVALGFIAGFTGREIERRVRAAGIRSDFIELHEGFSRINVKLKAGRETEINGQGPEIPGDAVKQLLEKLDALQEGDALVLAGTIPSTLPGDAYETILGRLNGRGVYAAVDATGELMLNVLRYRPFLVKPNSHELGEIFGTELTGDGEIIEHAKKLQELGARNVLISMAARGAILITEAGKVHKSLPPEGRVRGSTGAGDSMVAGFLAGYLRSGDPMEAFRLGLAAGSATAFSEGLATGEEIMKVYDRFQVQS</sequence>
<evidence type="ECO:0000256" key="6">
    <source>
        <dbReference type="PIRNR" id="PIRNR000535"/>
    </source>
</evidence>
<evidence type="ECO:0000256" key="1">
    <source>
        <dbReference type="ARBA" id="ARBA00005380"/>
    </source>
</evidence>
<keyword evidence="4" id="KW-0418">Kinase</keyword>
<keyword evidence="6" id="KW-0423">Lactose metabolism</keyword>
<dbReference type="GO" id="GO:0005524">
    <property type="term" value="F:ATP binding"/>
    <property type="evidence" value="ECO:0007669"/>
    <property type="project" value="UniProtKB-KW"/>
</dbReference>
<evidence type="ECO:0000259" key="7">
    <source>
        <dbReference type="Pfam" id="PF00294"/>
    </source>
</evidence>
<dbReference type="NCBIfam" id="TIGR03828">
    <property type="entry name" value="pfkB"/>
    <property type="match status" value="1"/>
</dbReference>
<proteinExistence type="inferred from homology"/>
<dbReference type="CDD" id="cd01164">
    <property type="entry name" value="FruK_PfkB_like"/>
    <property type="match status" value="1"/>
</dbReference>
<comment type="pathway">
    <text evidence="6">Carbohydrate metabolism; D-tagatose 6-phosphate degradation; D-glyceraldehyde 3-phosphate and glycerone phosphate from D-tagatose 6-phosphate: step 1/2.</text>
</comment>
<dbReference type="FunFam" id="3.40.1190.20:FF:000001">
    <property type="entry name" value="Phosphofructokinase"/>
    <property type="match status" value="1"/>
</dbReference>
<evidence type="ECO:0000256" key="2">
    <source>
        <dbReference type="ARBA" id="ARBA00022679"/>
    </source>
</evidence>
<dbReference type="InterPro" id="IPR017583">
    <property type="entry name" value="Tagatose/fructose_Pkinase"/>
</dbReference>
<dbReference type="InterPro" id="IPR022463">
    <property type="entry name" value="1-PFruKinase"/>
</dbReference>
<protein>
    <recommendedName>
        <fullName evidence="6">Tagatose-6-phosphate kinase</fullName>
        <ecNumber evidence="6">2.7.1.144</ecNumber>
    </recommendedName>
</protein>
<feature type="domain" description="Carbohydrate kinase PfkB" evidence="7">
    <location>
        <begin position="15"/>
        <end position="291"/>
    </location>
</feature>
<comment type="similarity">
    <text evidence="6">Belongs to the carbohydrate kinase PfkB family. LacC subfamily.</text>
</comment>
<comment type="similarity">
    <text evidence="1">Belongs to the carbohydrate kinase pfkB family.</text>
</comment>
<keyword evidence="3 6" id="KW-0547">Nucleotide-binding</keyword>
<evidence type="ECO:0000256" key="3">
    <source>
        <dbReference type="ARBA" id="ARBA00022741"/>
    </source>
</evidence>
<dbReference type="Pfam" id="PF00294">
    <property type="entry name" value="PfkB"/>
    <property type="match status" value="1"/>
</dbReference>
<dbReference type="NCBIfam" id="TIGR03168">
    <property type="entry name" value="1-PFK"/>
    <property type="match status" value="1"/>
</dbReference>
<organism evidence="8 9">
    <name type="scientific">Gehongia tenuis</name>
    <dbReference type="NCBI Taxonomy" id="2763655"/>
    <lineage>
        <taxon>Bacteria</taxon>
        <taxon>Bacillati</taxon>
        <taxon>Bacillota</taxon>
        <taxon>Clostridia</taxon>
        <taxon>Christensenellales</taxon>
        <taxon>Christensenellaceae</taxon>
        <taxon>Gehongia</taxon>
    </lineage>
</organism>
<dbReference type="GO" id="GO:0005829">
    <property type="term" value="C:cytosol"/>
    <property type="evidence" value="ECO:0007669"/>
    <property type="project" value="TreeGrafter"/>
</dbReference>
<reference evidence="8" key="1">
    <citation type="submission" date="2020-08" db="EMBL/GenBank/DDBJ databases">
        <title>Genome public.</title>
        <authorList>
            <person name="Liu C."/>
            <person name="Sun Q."/>
        </authorList>
    </citation>
    <scope>NUCLEOTIDE SEQUENCE</scope>
    <source>
        <strain evidence="8">NSJ-53</strain>
    </source>
</reference>
<evidence type="ECO:0000256" key="4">
    <source>
        <dbReference type="ARBA" id="ARBA00022777"/>
    </source>
</evidence>
<comment type="catalytic activity">
    <reaction evidence="6">
        <text>D-tagatofuranose 6-phosphate + ATP = D-tagatofuranose 1,6-bisphosphate + ADP + H(+)</text>
        <dbReference type="Rhea" id="RHEA:12420"/>
        <dbReference type="ChEBI" id="CHEBI:15378"/>
        <dbReference type="ChEBI" id="CHEBI:30616"/>
        <dbReference type="ChEBI" id="CHEBI:58694"/>
        <dbReference type="ChEBI" id="CHEBI:58695"/>
        <dbReference type="ChEBI" id="CHEBI:456216"/>
        <dbReference type="EC" id="2.7.1.144"/>
    </reaction>
</comment>
<gene>
    <name evidence="8" type="primary">pfkB</name>
    <name evidence="8" type="ORF">H8696_03765</name>
</gene>
<dbReference type="GO" id="GO:0009024">
    <property type="term" value="F:tagatose-6-phosphate kinase activity"/>
    <property type="evidence" value="ECO:0007669"/>
    <property type="project" value="UniProtKB-EC"/>
</dbReference>
<dbReference type="InterPro" id="IPR011611">
    <property type="entry name" value="PfkB_dom"/>
</dbReference>
<dbReference type="PANTHER" id="PTHR46566">
    <property type="entry name" value="1-PHOSPHOFRUCTOKINASE-RELATED"/>
    <property type="match status" value="1"/>
</dbReference>
<dbReference type="EC" id="2.7.1.144" evidence="6"/>
<dbReference type="AlphaFoldDB" id="A0A926HNT7"/>
<keyword evidence="9" id="KW-1185">Reference proteome</keyword>
<dbReference type="SUPFAM" id="SSF53613">
    <property type="entry name" value="Ribokinase-like"/>
    <property type="match status" value="1"/>
</dbReference>
<dbReference type="PIRSF" id="PIRSF000535">
    <property type="entry name" value="1PFK/6PFK/LacC"/>
    <property type="match status" value="1"/>
</dbReference>
<keyword evidence="5 6" id="KW-0067">ATP-binding</keyword>
<evidence type="ECO:0000256" key="5">
    <source>
        <dbReference type="ARBA" id="ARBA00022840"/>
    </source>
</evidence>
<dbReference type="Gene3D" id="3.40.1190.20">
    <property type="match status" value="1"/>
</dbReference>
<keyword evidence="2 6" id="KW-0808">Transferase</keyword>